<dbReference type="InterPro" id="IPR008254">
    <property type="entry name" value="Flavodoxin/NO_synth"/>
</dbReference>
<dbReference type="RefSeq" id="WP_377124517.1">
    <property type="nucleotide sequence ID" value="NZ_JBHRSD010000018.1"/>
</dbReference>
<evidence type="ECO:0000313" key="6">
    <source>
        <dbReference type="EMBL" id="MFC3033236.1"/>
    </source>
</evidence>
<sequence>MTAIAIIVGSQLGSAEYVADQLQAALQDQHIESELYLTPELAAITQKIWLIVTSTYGAGDYPDNLLPFIAELNDCASLAEVSFAVVGIGDSNYDTYNLAASNCAALLQAKGAQALLPTFTIDVQDEALPEDSALLWLPAFMKQLAE</sequence>
<dbReference type="PANTHER" id="PTHR19384">
    <property type="entry name" value="NITRIC OXIDE SYNTHASE-RELATED"/>
    <property type="match status" value="1"/>
</dbReference>
<dbReference type="EMBL" id="JBHRSD010000018">
    <property type="protein sequence ID" value="MFC3033236.1"/>
    <property type="molecule type" value="Genomic_DNA"/>
</dbReference>
<evidence type="ECO:0000256" key="2">
    <source>
        <dbReference type="ARBA" id="ARBA00022630"/>
    </source>
</evidence>
<dbReference type="Proteomes" id="UP001595453">
    <property type="component" value="Unassembled WGS sequence"/>
</dbReference>
<dbReference type="SUPFAM" id="SSF52218">
    <property type="entry name" value="Flavoproteins"/>
    <property type="match status" value="1"/>
</dbReference>
<dbReference type="InterPro" id="IPR029039">
    <property type="entry name" value="Flavoprotein-like_sf"/>
</dbReference>
<comment type="caution">
    <text evidence="6">The sequence shown here is derived from an EMBL/GenBank/DDBJ whole genome shotgun (WGS) entry which is preliminary data.</text>
</comment>
<accession>A0ABV7CLB0</accession>
<keyword evidence="4" id="KW-0249">Electron transport</keyword>
<proteinExistence type="predicted"/>
<dbReference type="PRINTS" id="PR00369">
    <property type="entry name" value="FLAVODOXIN"/>
</dbReference>
<keyword evidence="4" id="KW-0813">Transport</keyword>
<reference evidence="7" key="1">
    <citation type="journal article" date="2019" name="Int. J. Syst. Evol. Microbiol.">
        <title>The Global Catalogue of Microorganisms (GCM) 10K type strain sequencing project: providing services to taxonomists for standard genome sequencing and annotation.</title>
        <authorList>
            <consortium name="The Broad Institute Genomics Platform"/>
            <consortium name="The Broad Institute Genome Sequencing Center for Infectious Disease"/>
            <person name="Wu L."/>
            <person name="Ma J."/>
        </authorList>
    </citation>
    <scope>NUCLEOTIDE SEQUENCE [LARGE SCALE GENOMIC DNA]</scope>
    <source>
        <strain evidence="7">KCTC 42730</strain>
    </source>
</reference>
<keyword evidence="7" id="KW-1185">Reference proteome</keyword>
<protein>
    <submittedName>
        <fullName evidence="6">Flavodoxin domain-containing protein</fullName>
    </submittedName>
</protein>
<keyword evidence="3" id="KW-0288">FMN</keyword>
<organism evidence="6 7">
    <name type="scientific">Pseudoalteromonas fenneropenaei</name>
    <dbReference type="NCBI Taxonomy" id="1737459"/>
    <lineage>
        <taxon>Bacteria</taxon>
        <taxon>Pseudomonadati</taxon>
        <taxon>Pseudomonadota</taxon>
        <taxon>Gammaproteobacteria</taxon>
        <taxon>Alteromonadales</taxon>
        <taxon>Pseudoalteromonadaceae</taxon>
        <taxon>Pseudoalteromonas</taxon>
    </lineage>
</organism>
<dbReference type="Gene3D" id="3.40.50.360">
    <property type="match status" value="1"/>
</dbReference>
<dbReference type="PANTHER" id="PTHR19384:SF128">
    <property type="entry name" value="NADPH OXIDOREDUCTASE A"/>
    <property type="match status" value="1"/>
</dbReference>
<evidence type="ECO:0000313" key="7">
    <source>
        <dbReference type="Proteomes" id="UP001595453"/>
    </source>
</evidence>
<evidence type="ECO:0000256" key="1">
    <source>
        <dbReference type="ARBA" id="ARBA00001917"/>
    </source>
</evidence>
<gene>
    <name evidence="6" type="ORF">ACFOEE_11965</name>
</gene>
<dbReference type="InterPro" id="IPR001094">
    <property type="entry name" value="Flavdoxin-like"/>
</dbReference>
<evidence type="ECO:0000256" key="4">
    <source>
        <dbReference type="ARBA" id="ARBA00022982"/>
    </source>
</evidence>
<evidence type="ECO:0000256" key="3">
    <source>
        <dbReference type="ARBA" id="ARBA00022643"/>
    </source>
</evidence>
<feature type="domain" description="Flavodoxin-like" evidence="5">
    <location>
        <begin position="4"/>
        <end position="141"/>
    </location>
</feature>
<dbReference type="PROSITE" id="PS50902">
    <property type="entry name" value="FLAVODOXIN_LIKE"/>
    <property type="match status" value="1"/>
</dbReference>
<comment type="cofactor">
    <cofactor evidence="1">
        <name>FMN</name>
        <dbReference type="ChEBI" id="CHEBI:58210"/>
    </cofactor>
</comment>
<evidence type="ECO:0000259" key="5">
    <source>
        <dbReference type="PROSITE" id="PS50902"/>
    </source>
</evidence>
<keyword evidence="2" id="KW-0285">Flavoprotein</keyword>
<dbReference type="Pfam" id="PF00258">
    <property type="entry name" value="Flavodoxin_1"/>
    <property type="match status" value="1"/>
</dbReference>
<name>A0ABV7CLB0_9GAMM</name>